<comment type="caution">
    <text evidence="1">The sequence shown here is derived from an EMBL/GenBank/DDBJ whole genome shotgun (WGS) entry which is preliminary data.</text>
</comment>
<dbReference type="Pfam" id="PF14253">
    <property type="entry name" value="AbiH"/>
    <property type="match status" value="1"/>
</dbReference>
<dbReference type="InterPro" id="IPR025935">
    <property type="entry name" value="AbiH"/>
</dbReference>
<protein>
    <recommendedName>
        <fullName evidence="3">Bacteriophage abortive infection AbiH</fullName>
    </recommendedName>
</protein>
<evidence type="ECO:0000313" key="1">
    <source>
        <dbReference type="EMBL" id="PZX95127.1"/>
    </source>
</evidence>
<name>A0A2W7UIY8_9FLAO</name>
<dbReference type="OrthoDB" id="5903604at2"/>
<sequence>MLHLRKAFFNMAKILITGNGFDLFHHLPTKYHHFISIMQTIENNVYATDVSFEKLFGEVFKLRYQSDYNSIVENYNSGNIKFSSEKLNKIRQLLETNLWYKHFKNVLEIDTWIDFEMEIESILNQFEIFNKHEDKRVVRKNLFDDYLFGFTNFELFEIIKNKPISQIPFRLNEKYINGRKFSIDIKKMLDDLAKSFEGFIVIFNRYLVDVVSVFYSEIKQKSEIPFHLLSEIYTFNYTPTLENLYKVEKSKVVYLHGEINEDCSKQNLVLGISELPKHIRMSKMFDFTKYYQKINKKSNKKFIDIPEQKSHSLDENIFYIIGHSLDDSDKEYISDLFKFLDFDLRKNAKICVFYFNSRDMENKLRNLFSIIGRDIVVNMDKEDRLYFVELNEKNIIKEFERQTYKYEIFI</sequence>
<accession>A0A2W7UIY8</accession>
<dbReference type="EMBL" id="QKXH01000001">
    <property type="protein sequence ID" value="PZX95127.1"/>
    <property type="molecule type" value="Genomic_DNA"/>
</dbReference>
<gene>
    <name evidence="1" type="ORF">DOS84_00720</name>
</gene>
<proteinExistence type="predicted"/>
<keyword evidence="2" id="KW-1185">Reference proteome</keyword>
<dbReference type="Proteomes" id="UP000249177">
    <property type="component" value="Unassembled WGS sequence"/>
</dbReference>
<dbReference type="AlphaFoldDB" id="A0A2W7UIY8"/>
<reference evidence="1 2" key="1">
    <citation type="submission" date="2018-06" db="EMBL/GenBank/DDBJ databases">
        <title>Flavobacterium sp IMCC34762, genome.</title>
        <authorList>
            <person name="Joung Y."/>
            <person name="Cho J."/>
            <person name="Song J."/>
        </authorList>
    </citation>
    <scope>NUCLEOTIDE SEQUENCE [LARGE SCALE GENOMIC DNA]</scope>
    <source>
        <strain evidence="1 2">IMCC34762</strain>
    </source>
</reference>
<evidence type="ECO:0000313" key="2">
    <source>
        <dbReference type="Proteomes" id="UP000249177"/>
    </source>
</evidence>
<evidence type="ECO:0008006" key="3">
    <source>
        <dbReference type="Google" id="ProtNLM"/>
    </source>
</evidence>
<organism evidence="1 2">
    <name type="scientific">Flavobacterium aquariorum</name>
    <dbReference type="NCBI Taxonomy" id="2217670"/>
    <lineage>
        <taxon>Bacteria</taxon>
        <taxon>Pseudomonadati</taxon>
        <taxon>Bacteroidota</taxon>
        <taxon>Flavobacteriia</taxon>
        <taxon>Flavobacteriales</taxon>
        <taxon>Flavobacteriaceae</taxon>
        <taxon>Flavobacterium</taxon>
    </lineage>
</organism>